<dbReference type="EMBL" id="JBHUMM010000015">
    <property type="protein sequence ID" value="MFD2671826.1"/>
    <property type="molecule type" value="Genomic_DNA"/>
</dbReference>
<evidence type="ECO:0000256" key="2">
    <source>
        <dbReference type="ARBA" id="ARBA00022801"/>
    </source>
</evidence>
<comment type="similarity">
    <text evidence="3">Belongs to the HNH nuclease family.</text>
</comment>
<name>A0ABW5RAT1_9BACL</name>
<evidence type="ECO:0000256" key="5">
    <source>
        <dbReference type="SAM" id="MobiDB-lite"/>
    </source>
</evidence>
<keyword evidence="7" id="KW-0255">Endonuclease</keyword>
<protein>
    <recommendedName>
        <fullName evidence="4">Putative HNH nuclease YajD</fullName>
    </recommendedName>
</protein>
<evidence type="ECO:0000256" key="1">
    <source>
        <dbReference type="ARBA" id="ARBA00022722"/>
    </source>
</evidence>
<reference evidence="8" key="1">
    <citation type="journal article" date="2019" name="Int. J. Syst. Evol. Microbiol.">
        <title>The Global Catalogue of Microorganisms (GCM) 10K type strain sequencing project: providing services to taxonomists for standard genome sequencing and annotation.</title>
        <authorList>
            <consortium name="The Broad Institute Genomics Platform"/>
            <consortium name="The Broad Institute Genome Sequencing Center for Infectious Disease"/>
            <person name="Wu L."/>
            <person name="Ma J."/>
        </authorList>
    </citation>
    <scope>NUCLEOTIDE SEQUENCE [LARGE SCALE GENOMIC DNA]</scope>
    <source>
        <strain evidence="8">KCTC 33676</strain>
    </source>
</reference>
<dbReference type="PANTHER" id="PTHR41286:SF1">
    <property type="entry name" value="HNH NUCLEASE YAJD-RELATED"/>
    <property type="match status" value="1"/>
</dbReference>
<dbReference type="GO" id="GO:0004519">
    <property type="term" value="F:endonuclease activity"/>
    <property type="evidence" value="ECO:0007669"/>
    <property type="project" value="UniProtKB-KW"/>
</dbReference>
<evidence type="ECO:0000259" key="6">
    <source>
        <dbReference type="Pfam" id="PF01844"/>
    </source>
</evidence>
<dbReference type="InterPro" id="IPR002711">
    <property type="entry name" value="HNH"/>
</dbReference>
<dbReference type="Proteomes" id="UP001597497">
    <property type="component" value="Unassembled WGS sequence"/>
</dbReference>
<evidence type="ECO:0000313" key="7">
    <source>
        <dbReference type="EMBL" id="MFD2671826.1"/>
    </source>
</evidence>
<feature type="region of interest" description="Disordered" evidence="5">
    <location>
        <begin position="25"/>
        <end position="46"/>
    </location>
</feature>
<evidence type="ECO:0000256" key="4">
    <source>
        <dbReference type="ARBA" id="ARBA00040194"/>
    </source>
</evidence>
<keyword evidence="8" id="KW-1185">Reference proteome</keyword>
<keyword evidence="1" id="KW-0540">Nuclease</keyword>
<gene>
    <name evidence="7" type="ORF">ACFSUC_09420</name>
</gene>
<accession>A0ABW5RAT1</accession>
<organism evidence="7 8">
    <name type="scientific">Marinicrinis sediminis</name>
    <dbReference type="NCBI Taxonomy" id="1652465"/>
    <lineage>
        <taxon>Bacteria</taxon>
        <taxon>Bacillati</taxon>
        <taxon>Bacillota</taxon>
        <taxon>Bacilli</taxon>
        <taxon>Bacillales</taxon>
        <taxon>Paenibacillaceae</taxon>
    </lineage>
</organism>
<feature type="domain" description="HNH" evidence="6">
    <location>
        <begin position="74"/>
        <end position="122"/>
    </location>
</feature>
<sequence length="130" mass="15341">MPIKKICNKAACNSLINVGDKYCDKHKDQGQIDKRERNRHYDKYQRDQKSKQFYNSKEWKLLREKIKLKFNGLCLKCLENKKIKVGVIADHIIPIKVDWSLRLVESNIDFLCVECHNAKTAEDKKIYGLD</sequence>
<dbReference type="Pfam" id="PF01844">
    <property type="entry name" value="HNH"/>
    <property type="match status" value="1"/>
</dbReference>
<evidence type="ECO:0000256" key="3">
    <source>
        <dbReference type="ARBA" id="ARBA00038412"/>
    </source>
</evidence>
<proteinExistence type="inferred from homology"/>
<keyword evidence="2" id="KW-0378">Hydrolase</keyword>
<dbReference type="RefSeq" id="WP_379929299.1">
    <property type="nucleotide sequence ID" value="NZ_JBHUMM010000015.1"/>
</dbReference>
<evidence type="ECO:0000313" key="8">
    <source>
        <dbReference type="Proteomes" id="UP001597497"/>
    </source>
</evidence>
<comment type="caution">
    <text evidence="7">The sequence shown here is derived from an EMBL/GenBank/DDBJ whole genome shotgun (WGS) entry which is preliminary data.</text>
</comment>
<dbReference type="PANTHER" id="PTHR41286">
    <property type="entry name" value="HNH NUCLEASE YAJD-RELATED"/>
    <property type="match status" value="1"/>
</dbReference>
<dbReference type="Gene3D" id="1.10.30.50">
    <property type="match status" value="1"/>
</dbReference>